<keyword evidence="13" id="KW-0472">Membrane</keyword>
<dbReference type="GO" id="GO:0050892">
    <property type="term" value="P:intestinal absorption"/>
    <property type="evidence" value="ECO:0007669"/>
    <property type="project" value="Ensembl"/>
</dbReference>
<evidence type="ECO:0000256" key="14">
    <source>
        <dbReference type="ARBA" id="ARBA00023157"/>
    </source>
</evidence>
<dbReference type="InterPro" id="IPR003599">
    <property type="entry name" value="Ig_sub"/>
</dbReference>
<dbReference type="PROSITE" id="PS50835">
    <property type="entry name" value="IG_LIKE"/>
    <property type="match status" value="1"/>
</dbReference>
<dbReference type="SUPFAM" id="SSF48726">
    <property type="entry name" value="Immunoglobulin"/>
    <property type="match status" value="2"/>
</dbReference>
<organism evidence="21 22">
    <name type="scientific">Ficedula albicollis</name>
    <name type="common">Collared flycatcher</name>
    <name type="synonym">Muscicapa albicollis</name>
    <dbReference type="NCBI Taxonomy" id="59894"/>
    <lineage>
        <taxon>Eukaryota</taxon>
        <taxon>Metazoa</taxon>
        <taxon>Chordata</taxon>
        <taxon>Craniata</taxon>
        <taxon>Vertebrata</taxon>
        <taxon>Euteleostomi</taxon>
        <taxon>Archelosauria</taxon>
        <taxon>Archosauria</taxon>
        <taxon>Dinosauria</taxon>
        <taxon>Saurischia</taxon>
        <taxon>Theropoda</taxon>
        <taxon>Coelurosauria</taxon>
        <taxon>Aves</taxon>
        <taxon>Neognathae</taxon>
        <taxon>Neoaves</taxon>
        <taxon>Telluraves</taxon>
        <taxon>Australaves</taxon>
        <taxon>Passeriformes</taxon>
        <taxon>Muscicapidae</taxon>
        <taxon>Ficedula</taxon>
    </lineage>
</organism>
<keyword evidence="16" id="KW-0393">Immunoglobulin domain</keyword>
<dbReference type="GO" id="GO:0005178">
    <property type="term" value="F:integrin binding"/>
    <property type="evidence" value="ECO:0007669"/>
    <property type="project" value="Ensembl"/>
</dbReference>
<dbReference type="InterPro" id="IPR036179">
    <property type="entry name" value="Ig-like_dom_sf"/>
</dbReference>
<keyword evidence="14" id="KW-1015">Disulfide bond</keyword>
<keyword evidence="5" id="KW-0796">Tight junction</keyword>
<evidence type="ECO:0000256" key="12">
    <source>
        <dbReference type="ARBA" id="ARBA00022989"/>
    </source>
</evidence>
<dbReference type="GO" id="GO:1903142">
    <property type="term" value="P:positive regulation of establishment of endothelial barrier"/>
    <property type="evidence" value="ECO:0007669"/>
    <property type="project" value="Ensembl"/>
</dbReference>
<keyword evidence="9" id="KW-0732">Signal</keyword>
<reference evidence="21" key="2">
    <citation type="submission" date="2025-09" db="UniProtKB">
        <authorList>
            <consortium name="Ensembl"/>
        </authorList>
    </citation>
    <scope>IDENTIFICATION</scope>
</reference>
<dbReference type="GO" id="GO:0051497">
    <property type="term" value="P:negative regulation of stress fiber assembly"/>
    <property type="evidence" value="ECO:0007669"/>
    <property type="project" value="Ensembl"/>
</dbReference>
<evidence type="ECO:0000256" key="7">
    <source>
        <dbReference type="ARBA" id="ARBA00022553"/>
    </source>
</evidence>
<dbReference type="Proteomes" id="UP000016665">
    <property type="component" value="Unplaced"/>
</dbReference>
<dbReference type="InterPro" id="IPR007110">
    <property type="entry name" value="Ig-like_dom"/>
</dbReference>
<evidence type="ECO:0000256" key="3">
    <source>
        <dbReference type="ARBA" id="ARBA00008637"/>
    </source>
</evidence>
<keyword evidence="12" id="KW-1133">Transmembrane helix</keyword>
<dbReference type="GO" id="GO:0005886">
    <property type="term" value="C:plasma membrane"/>
    <property type="evidence" value="ECO:0007669"/>
    <property type="project" value="UniProtKB-SubCell"/>
</dbReference>
<dbReference type="AlphaFoldDB" id="A0A803WFF7"/>
<dbReference type="Ensembl" id="ENSFALT00000031056.1">
    <property type="protein sequence ID" value="ENSFALP00000033713.1"/>
    <property type="gene ID" value="ENSFALG00000023236.1"/>
</dbReference>
<evidence type="ECO:0000256" key="19">
    <source>
        <dbReference type="SAM" id="MobiDB-lite"/>
    </source>
</evidence>
<evidence type="ECO:0000256" key="4">
    <source>
        <dbReference type="ARBA" id="ARBA00016608"/>
    </source>
</evidence>
<dbReference type="GO" id="GO:0090559">
    <property type="term" value="P:regulation of membrane permeability"/>
    <property type="evidence" value="ECO:0007669"/>
    <property type="project" value="Ensembl"/>
</dbReference>
<dbReference type="GO" id="GO:2000810">
    <property type="term" value="P:regulation of bicellular tight junction assembly"/>
    <property type="evidence" value="ECO:0007669"/>
    <property type="project" value="Ensembl"/>
</dbReference>
<evidence type="ECO:0000256" key="2">
    <source>
        <dbReference type="ARBA" id="ARBA00004435"/>
    </source>
</evidence>
<evidence type="ECO:0000256" key="18">
    <source>
        <dbReference type="ARBA" id="ARBA00046718"/>
    </source>
</evidence>
<evidence type="ECO:0000259" key="20">
    <source>
        <dbReference type="PROSITE" id="PS50835"/>
    </source>
</evidence>
<comment type="subcellular location">
    <subcellularLocation>
        <location evidence="2">Cell junction</location>
        <location evidence="2">Tight junction</location>
    </subcellularLocation>
    <subcellularLocation>
        <location evidence="1">Cell membrane</location>
        <topology evidence="1">Single-pass type I membrane protein</topology>
    </subcellularLocation>
</comment>
<dbReference type="GO" id="GO:0072659">
    <property type="term" value="P:protein localization to plasma membrane"/>
    <property type="evidence" value="ECO:0007669"/>
    <property type="project" value="Ensembl"/>
</dbReference>
<keyword evidence="7" id="KW-0597">Phosphoprotein</keyword>
<feature type="region of interest" description="Disordered" evidence="19">
    <location>
        <begin position="85"/>
        <end position="119"/>
    </location>
</feature>
<dbReference type="SMART" id="SM00408">
    <property type="entry name" value="IGc2"/>
    <property type="match status" value="1"/>
</dbReference>
<name>A0A803WFF7_FICAL</name>
<reference evidence="21" key="1">
    <citation type="submission" date="2025-08" db="UniProtKB">
        <authorList>
            <consortium name="Ensembl"/>
        </authorList>
    </citation>
    <scope>IDENTIFICATION</scope>
</reference>
<dbReference type="GO" id="GO:0008360">
    <property type="term" value="P:regulation of cell shape"/>
    <property type="evidence" value="ECO:0007669"/>
    <property type="project" value="Ensembl"/>
</dbReference>
<feature type="compositionally biased region" description="Basic and acidic residues" evidence="19">
    <location>
        <begin position="159"/>
        <end position="172"/>
    </location>
</feature>
<dbReference type="GeneTree" id="ENSGT00940000159186"/>
<dbReference type="GO" id="GO:0042803">
    <property type="term" value="F:protein homodimerization activity"/>
    <property type="evidence" value="ECO:0007669"/>
    <property type="project" value="Ensembl"/>
</dbReference>
<dbReference type="Pfam" id="PF13927">
    <property type="entry name" value="Ig_3"/>
    <property type="match status" value="1"/>
</dbReference>
<keyword evidence="10" id="KW-0677">Repeat</keyword>
<evidence type="ECO:0000256" key="11">
    <source>
        <dbReference type="ARBA" id="ARBA00022949"/>
    </source>
</evidence>
<evidence type="ECO:0000256" key="8">
    <source>
        <dbReference type="ARBA" id="ARBA00022692"/>
    </source>
</evidence>
<dbReference type="GO" id="GO:0031032">
    <property type="term" value="P:actomyosin structure organization"/>
    <property type="evidence" value="ECO:0007669"/>
    <property type="project" value="Ensembl"/>
</dbReference>
<accession>A0A803WFF7</accession>
<dbReference type="Gene3D" id="2.60.40.10">
    <property type="entry name" value="Immunoglobulins"/>
    <property type="match status" value="2"/>
</dbReference>
<dbReference type="PANTHER" id="PTHR45113">
    <property type="entry name" value="JUNCTIONAL ADHESION MOLECULE A"/>
    <property type="match status" value="1"/>
</dbReference>
<evidence type="ECO:0000256" key="5">
    <source>
        <dbReference type="ARBA" id="ARBA00022427"/>
    </source>
</evidence>
<dbReference type="PANTHER" id="PTHR45113:SF1">
    <property type="entry name" value="JUNCTIONAL ADHESION MOLECULE A"/>
    <property type="match status" value="1"/>
</dbReference>
<comment type="subunit">
    <text evidence="18">Interacts with the ninth PDZ domain of MPDZ. Interacts with the first PDZ domain of PARD3. The association between PARD3 and PARD6B probably disrupts this interaction. Interacts with ITGAL (via I-domain). Interacts with CD151.</text>
</comment>
<dbReference type="GO" id="GO:0032991">
    <property type="term" value="C:protein-containing complex"/>
    <property type="evidence" value="ECO:0007669"/>
    <property type="project" value="Ensembl"/>
</dbReference>
<keyword evidence="22" id="KW-1185">Reference proteome</keyword>
<evidence type="ECO:0000256" key="9">
    <source>
        <dbReference type="ARBA" id="ARBA00022729"/>
    </source>
</evidence>
<dbReference type="GO" id="GO:0005923">
    <property type="term" value="C:bicellular tight junction"/>
    <property type="evidence" value="ECO:0007669"/>
    <property type="project" value="UniProtKB-SubCell"/>
</dbReference>
<evidence type="ECO:0000313" key="22">
    <source>
        <dbReference type="Proteomes" id="UP000016665"/>
    </source>
</evidence>
<keyword evidence="15" id="KW-0325">Glycoprotein</keyword>
<evidence type="ECO:0000256" key="17">
    <source>
        <dbReference type="ARBA" id="ARBA00030590"/>
    </source>
</evidence>
<feature type="region of interest" description="Disordered" evidence="19">
    <location>
        <begin position="159"/>
        <end position="207"/>
    </location>
</feature>
<proteinExistence type="inferred from homology"/>
<dbReference type="InterPro" id="IPR013783">
    <property type="entry name" value="Ig-like_fold"/>
</dbReference>
<dbReference type="SMART" id="SM00409">
    <property type="entry name" value="IG"/>
    <property type="match status" value="2"/>
</dbReference>
<dbReference type="GO" id="GO:0030165">
    <property type="term" value="F:PDZ domain binding"/>
    <property type="evidence" value="ECO:0007669"/>
    <property type="project" value="Ensembl"/>
</dbReference>
<gene>
    <name evidence="21" type="primary">F11R</name>
</gene>
<dbReference type="FunFam" id="2.60.40.10:FF:000342">
    <property type="entry name" value="Junctional adhesion molecule A"/>
    <property type="match status" value="1"/>
</dbReference>
<dbReference type="GO" id="GO:0090557">
    <property type="term" value="P:establishment of endothelial intestinal barrier"/>
    <property type="evidence" value="ECO:0007669"/>
    <property type="project" value="Ensembl"/>
</dbReference>
<dbReference type="GO" id="GO:1901731">
    <property type="term" value="P:positive regulation of platelet aggregation"/>
    <property type="evidence" value="ECO:0007669"/>
    <property type="project" value="Ensembl"/>
</dbReference>
<dbReference type="GO" id="GO:0001817">
    <property type="term" value="P:regulation of cytokine production"/>
    <property type="evidence" value="ECO:0007669"/>
    <property type="project" value="Ensembl"/>
</dbReference>
<dbReference type="GO" id="GO:1902396">
    <property type="term" value="P:protein localization to bicellular tight junction"/>
    <property type="evidence" value="ECO:0007669"/>
    <property type="project" value="Ensembl"/>
</dbReference>
<keyword evidence="11" id="KW-0965">Cell junction</keyword>
<keyword evidence="8" id="KW-0812">Transmembrane</keyword>
<keyword evidence="6" id="KW-1003">Cell membrane</keyword>
<sequence>MSPHVPTRPLSPEPYRQRVQFSRTSIRFQSVTREDSGRYICEVVGDGNHISKSEVNLIVQVPPGKPLAHVPSSATVGARAVLRCSEGQGSPPPTFRWYKDGTELPQDPKSSPAFRNSSYSLDPRSGELVFEPVGGWDTGDYHCEASNNVGTPQKSDVFRMEARSHREQEPGWRWESWNSRWDPPHSELRTPKFPWDPLPAGIQPQSQ</sequence>
<evidence type="ECO:0000256" key="6">
    <source>
        <dbReference type="ARBA" id="ARBA00022475"/>
    </source>
</evidence>
<comment type="similarity">
    <text evidence="3">Belongs to the immunoglobulin superfamily.</text>
</comment>
<feature type="domain" description="Ig-like" evidence="20">
    <location>
        <begin position="62"/>
        <end position="159"/>
    </location>
</feature>
<dbReference type="GO" id="GO:0071260">
    <property type="term" value="P:cellular response to mechanical stimulus"/>
    <property type="evidence" value="ECO:0007669"/>
    <property type="project" value="Ensembl"/>
</dbReference>
<evidence type="ECO:0000256" key="1">
    <source>
        <dbReference type="ARBA" id="ARBA00004251"/>
    </source>
</evidence>
<protein>
    <recommendedName>
        <fullName evidence="4">Junctional adhesion molecule A</fullName>
    </recommendedName>
    <alternativeName>
        <fullName evidence="17">Junctional adhesion molecule 1</fullName>
    </alternativeName>
</protein>
<dbReference type="InterPro" id="IPR042456">
    <property type="entry name" value="F11R"/>
</dbReference>
<evidence type="ECO:0000256" key="13">
    <source>
        <dbReference type="ARBA" id="ARBA00023136"/>
    </source>
</evidence>
<dbReference type="GO" id="GO:0035683">
    <property type="term" value="P:memory T cell extravasation"/>
    <property type="evidence" value="ECO:0007669"/>
    <property type="project" value="Ensembl"/>
</dbReference>
<evidence type="ECO:0000256" key="15">
    <source>
        <dbReference type="ARBA" id="ARBA00023180"/>
    </source>
</evidence>
<dbReference type="GO" id="GO:0007159">
    <property type="term" value="P:leukocyte cell-cell adhesion"/>
    <property type="evidence" value="ECO:0007669"/>
    <property type="project" value="Ensembl"/>
</dbReference>
<evidence type="ECO:0000256" key="16">
    <source>
        <dbReference type="ARBA" id="ARBA00023319"/>
    </source>
</evidence>
<dbReference type="GO" id="GO:0035025">
    <property type="term" value="P:positive regulation of Rho protein signal transduction"/>
    <property type="evidence" value="ECO:0007669"/>
    <property type="project" value="Ensembl"/>
</dbReference>
<evidence type="ECO:0000313" key="21">
    <source>
        <dbReference type="Ensembl" id="ENSFALP00000033713.1"/>
    </source>
</evidence>
<dbReference type="InterPro" id="IPR003598">
    <property type="entry name" value="Ig_sub2"/>
</dbReference>
<evidence type="ECO:0000256" key="10">
    <source>
        <dbReference type="ARBA" id="ARBA00022737"/>
    </source>
</evidence>